<dbReference type="OrthoDB" id="2328897at2"/>
<feature type="compositionally biased region" description="Polar residues" evidence="1">
    <location>
        <begin position="73"/>
        <end position="82"/>
    </location>
</feature>
<comment type="caution">
    <text evidence="3">The sequence shown here is derived from an EMBL/GenBank/DDBJ whole genome shotgun (WGS) entry which is preliminary data.</text>
</comment>
<reference evidence="3 5" key="1">
    <citation type="submission" date="2015-01" db="EMBL/GenBank/DDBJ databases">
        <title>Comparative genomics of the lactic acid bacteria isolated from the honey bee gut.</title>
        <authorList>
            <person name="Ellegaard K.M."/>
            <person name="Tamarit D."/>
            <person name="Javelind E."/>
            <person name="Olofsson T."/>
            <person name="Andersson S.G."/>
            <person name="Vasquez A."/>
        </authorList>
    </citation>
    <scope>NUCLEOTIDE SEQUENCE [LARGE SCALE GENOMIC DNA]</scope>
    <source>
        <strain evidence="3 5">Hma8</strain>
    </source>
</reference>
<name>A0A0F4LD13_9LACO</name>
<evidence type="ECO:0000256" key="2">
    <source>
        <dbReference type="SAM" id="Phobius"/>
    </source>
</evidence>
<dbReference type="EMBL" id="QGLG01000002">
    <property type="protein sequence ID" value="PXY84464.1"/>
    <property type="molecule type" value="Genomic_DNA"/>
</dbReference>
<protein>
    <submittedName>
        <fullName evidence="3">Uncharacterized protein</fullName>
    </submittedName>
</protein>
<gene>
    <name evidence="4" type="ORF">DK873_04730</name>
    <name evidence="3" type="ORF">JF74_08110</name>
</gene>
<reference evidence="4 6" key="2">
    <citation type="submission" date="2018-05" db="EMBL/GenBank/DDBJ databases">
        <title>Reference genomes for bee gut microbiota database.</title>
        <authorList>
            <person name="Ellegaard K.M."/>
        </authorList>
    </citation>
    <scope>NUCLEOTIDE SEQUENCE [LARGE SCALE GENOMIC DNA]</scope>
    <source>
        <strain evidence="4 6">ESL0184</strain>
    </source>
</reference>
<evidence type="ECO:0000313" key="4">
    <source>
        <dbReference type="EMBL" id="PXY84464.1"/>
    </source>
</evidence>
<feature type="region of interest" description="Disordered" evidence="1">
    <location>
        <begin position="35"/>
        <end position="84"/>
    </location>
</feature>
<keyword evidence="2" id="KW-0812">Transmembrane</keyword>
<dbReference type="Proteomes" id="UP000247698">
    <property type="component" value="Unassembled WGS sequence"/>
</dbReference>
<accession>A0A0F4LD13</accession>
<evidence type="ECO:0000313" key="5">
    <source>
        <dbReference type="Proteomes" id="UP000033531"/>
    </source>
</evidence>
<keyword evidence="2" id="KW-0472">Membrane</keyword>
<keyword evidence="2" id="KW-1133">Transmembrane helix</keyword>
<dbReference type="STRING" id="1218507.JF74_08110"/>
<keyword evidence="6" id="KW-1185">Reference proteome</keyword>
<evidence type="ECO:0000313" key="3">
    <source>
        <dbReference type="EMBL" id="KJY56475.1"/>
    </source>
</evidence>
<dbReference type="Proteomes" id="UP000033531">
    <property type="component" value="Unassembled WGS sequence"/>
</dbReference>
<feature type="transmembrane region" description="Helical" evidence="2">
    <location>
        <begin position="91"/>
        <end position="110"/>
    </location>
</feature>
<evidence type="ECO:0000313" key="6">
    <source>
        <dbReference type="Proteomes" id="UP000247698"/>
    </source>
</evidence>
<dbReference type="AlphaFoldDB" id="A0A0F4LD13"/>
<dbReference type="RefSeq" id="WP_046324753.1">
    <property type="nucleotide sequence ID" value="NZ_JAAEEB010000001.1"/>
</dbReference>
<sequence length="112" mass="12848">MTEKRSDYRKKLKKKKSKNILNTIKSAFDDNDAEVDVNPDFTRNEDEVIQPNESSNKRAKTQGQSPRREKNKSQSQPTTSQDKALRLKGKLNRAILIVSILIILVLLALFHL</sequence>
<evidence type="ECO:0000256" key="1">
    <source>
        <dbReference type="SAM" id="MobiDB-lite"/>
    </source>
</evidence>
<dbReference type="EMBL" id="JXLI01000010">
    <property type="protein sequence ID" value="KJY56475.1"/>
    <property type="molecule type" value="Genomic_DNA"/>
</dbReference>
<organism evidence="3 5">
    <name type="scientific">Lactobacillus melliventris</name>
    <dbReference type="NCBI Taxonomy" id="1218507"/>
    <lineage>
        <taxon>Bacteria</taxon>
        <taxon>Bacillati</taxon>
        <taxon>Bacillota</taxon>
        <taxon>Bacilli</taxon>
        <taxon>Lactobacillales</taxon>
        <taxon>Lactobacillaceae</taxon>
        <taxon>Lactobacillus</taxon>
    </lineage>
</organism>
<dbReference type="PATRIC" id="fig|1218507.3.peg.980"/>
<dbReference type="HOGENOM" id="CLU_171752_0_0_9"/>
<proteinExistence type="predicted"/>